<protein>
    <submittedName>
        <fullName evidence="1">PncT</fullName>
    </submittedName>
</protein>
<evidence type="ECO:0000313" key="1">
    <source>
        <dbReference type="EMBL" id="ORO56894.1"/>
    </source>
</evidence>
<dbReference type="Proteomes" id="UP000193669">
    <property type="component" value="Unassembled WGS sequence"/>
</dbReference>
<comment type="caution">
    <text evidence="1">The sequence shown here is derived from an EMBL/GenBank/DDBJ whole genome shotgun (WGS) entry which is preliminary data.</text>
</comment>
<organism evidence="1 2">
    <name type="scientific">Streptococcus oralis subsp. oralis</name>
    <dbReference type="NCBI Taxonomy" id="1891914"/>
    <lineage>
        <taxon>Bacteria</taxon>
        <taxon>Bacillati</taxon>
        <taxon>Bacillota</taxon>
        <taxon>Bacilli</taxon>
        <taxon>Lactobacillales</taxon>
        <taxon>Streptococcaceae</taxon>
        <taxon>Streptococcus</taxon>
    </lineage>
</organism>
<accession>A0A1X1H9K8</accession>
<evidence type="ECO:0000313" key="2">
    <source>
        <dbReference type="Proteomes" id="UP000193669"/>
    </source>
</evidence>
<dbReference type="RefSeq" id="WP_038804511.1">
    <property type="nucleotide sequence ID" value="NZ_NCUK01000012.1"/>
</dbReference>
<gene>
    <name evidence="1" type="ORF">B7721_03215</name>
</gene>
<proteinExistence type="predicted"/>
<name>A0A1X1H9K8_STROR</name>
<sequence length="67" mass="7102">MKKIDYIALNEVELETISGGDDCFIGDIGCIGWGILKSIGGMIKPGPYVPPVCIPKSSWNPAPPVPC</sequence>
<reference evidence="1 2" key="1">
    <citation type="journal article" date="2016" name="Eur. J. Clin. Microbiol. Infect. Dis.">
        <title>Whole genome sequencing as a tool for phylogenetic analysis of clinical strains of Mitis group streptococci.</title>
        <authorList>
            <person name="Rasmussen L.H."/>
            <person name="Dargis R."/>
            <person name="Hojholt K."/>
            <person name="Christensen J.J."/>
            <person name="Skovgaard O."/>
            <person name="Justesen U.S."/>
            <person name="Rosenvinge F.S."/>
            <person name="Moser C."/>
            <person name="Lukjancenko O."/>
            <person name="Rasmussen S."/>
            <person name="Nielsen X.C."/>
        </authorList>
    </citation>
    <scope>NUCLEOTIDE SEQUENCE [LARGE SCALE GENOMIC DNA]</scope>
    <source>
        <strain evidence="1 2">RH_57980_07</strain>
    </source>
</reference>
<dbReference type="EMBL" id="NCUK01000012">
    <property type="protein sequence ID" value="ORO56894.1"/>
    <property type="molecule type" value="Genomic_DNA"/>
</dbReference>
<dbReference type="AlphaFoldDB" id="A0A1X1H9K8"/>